<accession>A0A4U0TNV6</accession>
<comment type="caution">
    <text evidence="5">The sequence shown here is derived from an EMBL/GenBank/DDBJ whole genome shotgun (WGS) entry which is preliminary data.</text>
</comment>
<dbReference type="OrthoDB" id="408631at2759"/>
<gene>
    <name evidence="5" type="ORF">B0A50_06530</name>
</gene>
<dbReference type="GO" id="GO:0005634">
    <property type="term" value="C:nucleus"/>
    <property type="evidence" value="ECO:0007669"/>
    <property type="project" value="TreeGrafter"/>
</dbReference>
<feature type="domain" description="Zn(2)-C6 fungal-type" evidence="4">
    <location>
        <begin position="68"/>
        <end position="99"/>
    </location>
</feature>
<dbReference type="GO" id="GO:0003677">
    <property type="term" value="F:DNA binding"/>
    <property type="evidence" value="ECO:0007669"/>
    <property type="project" value="InterPro"/>
</dbReference>
<dbReference type="InterPro" id="IPR001138">
    <property type="entry name" value="Zn2Cys6_DnaBD"/>
</dbReference>
<feature type="region of interest" description="Disordered" evidence="3">
    <location>
        <begin position="103"/>
        <end position="122"/>
    </location>
</feature>
<organism evidence="5 6">
    <name type="scientific">Salinomyces thailandicus</name>
    <dbReference type="NCBI Taxonomy" id="706561"/>
    <lineage>
        <taxon>Eukaryota</taxon>
        <taxon>Fungi</taxon>
        <taxon>Dikarya</taxon>
        <taxon>Ascomycota</taxon>
        <taxon>Pezizomycotina</taxon>
        <taxon>Dothideomycetes</taxon>
        <taxon>Dothideomycetidae</taxon>
        <taxon>Mycosphaerellales</taxon>
        <taxon>Teratosphaeriaceae</taxon>
        <taxon>Salinomyces</taxon>
    </lineage>
</organism>
<dbReference type="InterPro" id="IPR050797">
    <property type="entry name" value="Carb_Metab_Trans_Reg"/>
</dbReference>
<evidence type="ECO:0000256" key="3">
    <source>
        <dbReference type="SAM" id="MobiDB-lite"/>
    </source>
</evidence>
<dbReference type="Pfam" id="PF04082">
    <property type="entry name" value="Fungal_trans"/>
    <property type="match status" value="1"/>
</dbReference>
<dbReference type="SUPFAM" id="SSF57701">
    <property type="entry name" value="Zn2/Cys6 DNA-binding domain"/>
    <property type="match status" value="1"/>
</dbReference>
<dbReference type="InterPro" id="IPR007219">
    <property type="entry name" value="XnlR_reg_dom"/>
</dbReference>
<evidence type="ECO:0000256" key="2">
    <source>
        <dbReference type="ARBA" id="ARBA00023242"/>
    </source>
</evidence>
<dbReference type="GO" id="GO:0008270">
    <property type="term" value="F:zinc ion binding"/>
    <property type="evidence" value="ECO:0007669"/>
    <property type="project" value="InterPro"/>
</dbReference>
<dbReference type="PANTHER" id="PTHR31668">
    <property type="entry name" value="GLUCOSE TRANSPORT TRANSCRIPTION REGULATOR RGT1-RELATED-RELATED"/>
    <property type="match status" value="1"/>
</dbReference>
<dbReference type="GO" id="GO:0006351">
    <property type="term" value="P:DNA-templated transcription"/>
    <property type="evidence" value="ECO:0007669"/>
    <property type="project" value="InterPro"/>
</dbReference>
<dbReference type="SMART" id="SM00066">
    <property type="entry name" value="GAL4"/>
    <property type="match status" value="1"/>
</dbReference>
<dbReference type="Gene3D" id="4.10.240.10">
    <property type="entry name" value="Zn(2)-C6 fungal-type DNA-binding domain"/>
    <property type="match status" value="1"/>
</dbReference>
<evidence type="ECO:0000313" key="6">
    <source>
        <dbReference type="Proteomes" id="UP000308549"/>
    </source>
</evidence>
<reference evidence="5 6" key="1">
    <citation type="submission" date="2017-03" db="EMBL/GenBank/DDBJ databases">
        <title>Genomes of endolithic fungi from Antarctica.</title>
        <authorList>
            <person name="Coleine C."/>
            <person name="Masonjones S."/>
            <person name="Stajich J.E."/>
        </authorList>
    </citation>
    <scope>NUCLEOTIDE SEQUENCE [LARGE SCALE GENOMIC DNA]</scope>
    <source>
        <strain evidence="5 6">CCFEE 6315</strain>
    </source>
</reference>
<feature type="region of interest" description="Disordered" evidence="3">
    <location>
        <begin position="240"/>
        <end position="259"/>
    </location>
</feature>
<evidence type="ECO:0000313" key="5">
    <source>
        <dbReference type="EMBL" id="TKA23694.1"/>
    </source>
</evidence>
<dbReference type="SMART" id="SM00906">
    <property type="entry name" value="Fungal_trans"/>
    <property type="match status" value="1"/>
</dbReference>
<protein>
    <recommendedName>
        <fullName evidence="4">Zn(2)-C6 fungal-type domain-containing protein</fullName>
    </recommendedName>
</protein>
<feature type="compositionally biased region" description="Low complexity" evidence="3">
    <location>
        <begin position="26"/>
        <end position="53"/>
    </location>
</feature>
<keyword evidence="6" id="KW-1185">Reference proteome</keyword>
<dbReference type="PROSITE" id="PS00463">
    <property type="entry name" value="ZN2_CY6_FUNGAL_1"/>
    <property type="match status" value="1"/>
</dbReference>
<dbReference type="GO" id="GO:0001080">
    <property type="term" value="P:nitrogen catabolite activation of transcription from RNA polymerase II promoter"/>
    <property type="evidence" value="ECO:0007669"/>
    <property type="project" value="TreeGrafter"/>
</dbReference>
<evidence type="ECO:0000259" key="4">
    <source>
        <dbReference type="PROSITE" id="PS50048"/>
    </source>
</evidence>
<dbReference type="InterPro" id="IPR036864">
    <property type="entry name" value="Zn2-C6_fun-type_DNA-bd_sf"/>
</dbReference>
<dbReference type="PANTHER" id="PTHR31668:SF4">
    <property type="entry name" value="TRANSCRIPTIONAL ACTIVATOR PROTEIN DAL81"/>
    <property type="match status" value="1"/>
</dbReference>
<dbReference type="PROSITE" id="PS50048">
    <property type="entry name" value="ZN2_CY6_FUNGAL_2"/>
    <property type="match status" value="1"/>
</dbReference>
<dbReference type="Proteomes" id="UP000308549">
    <property type="component" value="Unassembled WGS sequence"/>
</dbReference>
<feature type="region of interest" description="Disordered" evidence="3">
    <location>
        <begin position="26"/>
        <end position="62"/>
    </location>
</feature>
<dbReference type="GO" id="GO:0000981">
    <property type="term" value="F:DNA-binding transcription factor activity, RNA polymerase II-specific"/>
    <property type="evidence" value="ECO:0007669"/>
    <property type="project" value="InterPro"/>
</dbReference>
<keyword evidence="1" id="KW-0479">Metal-binding</keyword>
<name>A0A4U0TNV6_9PEZI</name>
<feature type="compositionally biased region" description="Polar residues" evidence="3">
    <location>
        <begin position="243"/>
        <end position="259"/>
    </location>
</feature>
<feature type="compositionally biased region" description="Acidic residues" evidence="3">
    <location>
        <begin position="521"/>
        <end position="532"/>
    </location>
</feature>
<dbReference type="AlphaFoldDB" id="A0A4U0TNV6"/>
<feature type="region of interest" description="Disordered" evidence="3">
    <location>
        <begin position="204"/>
        <end position="231"/>
    </location>
</feature>
<evidence type="ECO:0000256" key="1">
    <source>
        <dbReference type="ARBA" id="ARBA00022723"/>
    </source>
</evidence>
<dbReference type="CDD" id="cd12148">
    <property type="entry name" value="fungal_TF_MHR"/>
    <property type="match status" value="1"/>
</dbReference>
<dbReference type="EMBL" id="NAJL01000052">
    <property type="protein sequence ID" value="TKA23694.1"/>
    <property type="molecule type" value="Genomic_DNA"/>
</dbReference>
<dbReference type="CDD" id="cd00067">
    <property type="entry name" value="GAL4"/>
    <property type="match status" value="1"/>
</dbReference>
<keyword evidence="2" id="KW-0539">Nucleus</keyword>
<sequence>MTSTSHLPHLHQTFHLPTVPHMAQMPSLQQSTPSMTQTQTQTQTQTPTQAQQDTSDRARAYKSRNKRPCDFCRYKKAACHLDHAPPCELCIRYNKDCTFVESPAKRRRPNDSNASNDLGKSTGAYEPIPATNGRGNAISFANGSLGGSIDMQQNILGWENGLQPFHISGIGMTPDMDPPDFAFDPALYQDTALAFDTFEPMSASTTTAETVPGKTIERRPQDSVNASPVSQADHLPVNLTLPIDTTSGEPSLDNQASSNAQIVGMSGEQDPYLLARYRYDQYNEAAFPSIRMRKMSGGPSTDGSIPTFFTIAHNALASKAQPVERIETMDKYRREVEEMVNDEVGKRLVRLFYKYVQPYYPLLTREGRRGRDDTGVRELASVPTCILAAIYGHALPFCAWDEKLCVEVYTPPSADALFRIAWLACMPMLHTPSLAVLQTLLLLVQRRPTNKHVSDTPMKWVMMTTAVSMAQALGLHRDCSDWPLPSWEIKVRRRLGWATFVQDKWIALNFGRSSHIQSDDWDVNPLTEDDFPDAERDGPDSQLGLRGQHFIKLCELTIIVDDIIHNLFSLKATRTLHNSLESTLEVAKPLRIRLTEWYQSLPPGLLPQPINTPRSPESSRRRSFVHELDGNANLHLAYITAKIELFRAMLRPKVTDANAAALAALRTGALAVAREVLDFLDGLQANELEAFWASYARTNFTIASSFMLLLFVTAPTMLDARESLSLLTSWRSLLRVKSRSCDMLNLALLRLDGVFVSGMETLIELSPSALQAWNDGEVSR</sequence>
<proteinExistence type="predicted"/>
<feature type="region of interest" description="Disordered" evidence="3">
    <location>
        <begin position="521"/>
        <end position="540"/>
    </location>
</feature>